<accession>A0A7I7RMB9</accession>
<evidence type="ECO:0000313" key="2">
    <source>
        <dbReference type="EMBL" id="BBY45643.1"/>
    </source>
</evidence>
<reference evidence="2 3" key="1">
    <citation type="journal article" date="2019" name="Emerg. Microbes Infect.">
        <title>Comprehensive subspecies identification of 175 nontuberculous mycobacteria species based on 7547 genomic profiles.</title>
        <authorList>
            <person name="Matsumoto Y."/>
            <person name="Kinjo T."/>
            <person name="Motooka D."/>
            <person name="Nabeya D."/>
            <person name="Jung N."/>
            <person name="Uechi K."/>
            <person name="Horii T."/>
            <person name="Iida T."/>
            <person name="Fujita J."/>
            <person name="Nakamura S."/>
        </authorList>
    </citation>
    <scope>NUCLEOTIDE SEQUENCE [LARGE SCALE GENOMIC DNA]</scope>
    <source>
        <strain evidence="2 3">JCM 18439</strain>
    </source>
</reference>
<protein>
    <recommendedName>
        <fullName evidence="1">DUF1707 domain-containing protein</fullName>
    </recommendedName>
</protein>
<keyword evidence="3" id="KW-1185">Reference proteome</keyword>
<dbReference type="Proteomes" id="UP000466431">
    <property type="component" value="Chromosome"/>
</dbReference>
<evidence type="ECO:0000313" key="3">
    <source>
        <dbReference type="Proteomes" id="UP000466431"/>
    </source>
</evidence>
<dbReference type="InterPro" id="IPR012551">
    <property type="entry name" value="DUF1707_SHOCT-like"/>
</dbReference>
<proteinExistence type="predicted"/>
<dbReference type="PANTHER" id="PTHR40763:SF5">
    <property type="entry name" value="MEMBRANE PROTEIN"/>
    <property type="match status" value="1"/>
</dbReference>
<gene>
    <name evidence="2" type="ORF">MCEL_39380</name>
</gene>
<dbReference type="Pfam" id="PF08044">
    <property type="entry name" value="DUF1707"/>
    <property type="match status" value="1"/>
</dbReference>
<dbReference type="AlphaFoldDB" id="A0A7I7RMB9"/>
<name>A0A7I7RMB9_MYCCF</name>
<dbReference type="EMBL" id="AP022591">
    <property type="protein sequence ID" value="BBY45643.1"/>
    <property type="molecule type" value="Genomic_DNA"/>
</dbReference>
<feature type="domain" description="DUF1707" evidence="1">
    <location>
        <begin position="17"/>
        <end position="69"/>
    </location>
</feature>
<dbReference type="KEGG" id="mcee:MCEL_39380"/>
<dbReference type="PANTHER" id="PTHR40763">
    <property type="entry name" value="MEMBRANE PROTEIN-RELATED"/>
    <property type="match status" value="1"/>
</dbReference>
<organism evidence="2 3">
    <name type="scientific">Mycolicibacterium celeriflavum</name>
    <name type="common">Mycobacterium celeriflavum</name>
    <dbReference type="NCBI Taxonomy" id="1249101"/>
    <lineage>
        <taxon>Bacteria</taxon>
        <taxon>Bacillati</taxon>
        <taxon>Actinomycetota</taxon>
        <taxon>Actinomycetes</taxon>
        <taxon>Mycobacteriales</taxon>
        <taxon>Mycobacteriaceae</taxon>
        <taxon>Mycolicibacterium</taxon>
    </lineage>
</organism>
<evidence type="ECO:0000259" key="1">
    <source>
        <dbReference type="Pfam" id="PF08044"/>
    </source>
</evidence>
<sequence>MPAATYPRGMDSDDANLRISDDDRAHVRRRLERAVGQGMLTLDEFSERIDTVLAARTRGDLRTVLADLPDVDVLPPTTAGPGDGSVLRGRMSSVSRRGRWTVPSHLRVNTRMCDTTLDFTNAALQGPTVVLDIDDYFSSTELILPDGATADLDGVETFAGSTTVKVPRGPRSERLHVVVRGRVRFGSVTARYSFGRVWRRVLG</sequence>